<evidence type="ECO:0008006" key="3">
    <source>
        <dbReference type="Google" id="ProtNLM"/>
    </source>
</evidence>
<dbReference type="STRING" id="1563157.AQS70_18865"/>
<gene>
    <name evidence="1" type="ORF">AQS70_18865</name>
</gene>
<organism evidence="1 2">
    <name type="scientific">Pseudomonas endophytica</name>
    <dbReference type="NCBI Taxonomy" id="1563157"/>
    <lineage>
        <taxon>Bacteria</taxon>
        <taxon>Pseudomonadati</taxon>
        <taxon>Pseudomonadota</taxon>
        <taxon>Gammaproteobacteria</taxon>
        <taxon>Pseudomonadales</taxon>
        <taxon>Pseudomonadaceae</taxon>
        <taxon>Pseudomonas</taxon>
    </lineage>
</organism>
<sequence>MNFVKEVLPTPEETDLFFNALPAVIQPKFAKLKVESQVSNVSTEEEAFIGATSPIVIAFADGVSPENRSAVMNSTQFAEKVADSVASRKTEALEWYEAYGKAISNCGWFSTSFVFVGHDTSKVNVTMDSLVLDIIAQVAGFNAAAILPLLKNVFDTIKSSNELITLFDNNSKGDRVGSFQIVPCLESAKGIPVTVFAGLECEFNSIEGGAWFWKWKCSNLKVKKAATMINLNMDSYKRAESRILDYLGQGQDDFFLSLKKTPKK</sequence>
<evidence type="ECO:0000313" key="1">
    <source>
        <dbReference type="EMBL" id="KQB55354.1"/>
    </source>
</evidence>
<dbReference type="AlphaFoldDB" id="A0A0Q1CKA4"/>
<dbReference type="RefSeq" id="WP_055101258.1">
    <property type="nucleotide sequence ID" value="NZ_LLWH01000012.1"/>
</dbReference>
<keyword evidence="2" id="KW-1185">Reference proteome</keyword>
<dbReference type="Proteomes" id="UP000050342">
    <property type="component" value="Unassembled WGS sequence"/>
</dbReference>
<comment type="caution">
    <text evidence="1">The sequence shown here is derived from an EMBL/GenBank/DDBJ whole genome shotgun (WGS) entry which is preliminary data.</text>
</comment>
<dbReference type="EMBL" id="LLWH01000012">
    <property type="protein sequence ID" value="KQB55354.1"/>
    <property type="molecule type" value="Genomic_DNA"/>
</dbReference>
<protein>
    <recommendedName>
        <fullName evidence="3">Virulence factor Evf domain-containing protein</fullName>
    </recommendedName>
</protein>
<proteinExistence type="predicted"/>
<evidence type="ECO:0000313" key="2">
    <source>
        <dbReference type="Proteomes" id="UP000050342"/>
    </source>
</evidence>
<dbReference type="OrthoDB" id="6844571at2"/>
<name>A0A0Q1CKA4_9PSED</name>
<accession>A0A0Q1CKA4</accession>
<reference evidence="1 2" key="1">
    <citation type="submission" date="2015-10" db="EMBL/GenBank/DDBJ databases">
        <title>Pseudomonas helleri sp. nov. and Pseudomonas weihenstephanensis sp. nov., isolated from raw cows milk.</title>
        <authorList>
            <person name="Von Neubeck M."/>
            <person name="Huptas C."/>
            <person name="Wenning M."/>
            <person name="Scherer S."/>
        </authorList>
    </citation>
    <scope>NUCLEOTIDE SEQUENCE [LARGE SCALE GENOMIC DNA]</scope>
    <source>
        <strain evidence="1 2">BSTT44</strain>
    </source>
</reference>